<organism evidence="4 5">
    <name type="scientific">Ephemerocybe angulata</name>
    <dbReference type="NCBI Taxonomy" id="980116"/>
    <lineage>
        <taxon>Eukaryota</taxon>
        <taxon>Fungi</taxon>
        <taxon>Dikarya</taxon>
        <taxon>Basidiomycota</taxon>
        <taxon>Agaricomycotina</taxon>
        <taxon>Agaricomycetes</taxon>
        <taxon>Agaricomycetidae</taxon>
        <taxon>Agaricales</taxon>
        <taxon>Agaricineae</taxon>
        <taxon>Psathyrellaceae</taxon>
        <taxon>Ephemerocybe</taxon>
    </lineage>
</organism>
<gene>
    <name evidence="4" type="ORF">DFP72DRAFT_897980</name>
</gene>
<dbReference type="Pfam" id="PF18721">
    <property type="entry name" value="CxC6"/>
    <property type="match status" value="1"/>
</dbReference>
<sequence>MNKVEQRRVVLLTLDRGAVPATSIHLYCEACKINYHHNYKVDRGQRTYYEGVPVVLQIGEHHFAEVQLINAWINLMVLAWVSATNCARWYNVSIAMRRGHHDTPWQFKLGVTSDQVYDGFTILSLLEDCARRQTVLQVSHTGDEKVRFAQAVFDRNERLREGGLGYHYHSCTKCTRRNNDNTTTKVVVIDGVTLGHPCCAVHNCTLPLKSNRHRYCPKHLEEGEDTYCCVVGCRALAVGSTRSCSIPSHITAVKERLEMGKARFYLKSQLEKSKAIQIISSLPRLADDDENDHDEHADVSDVEIDTESSDPTGKGAPKIRVQAGRTRTHNQQLFVAPCGLVIARDTFYGAEAVGSVVKMIEKVYKNPDTCPNHIFFDNNCILSKMVKGKRKFFDDIGLTVDVFHFGSKHKVTDLYCQTKCNPAHFEELQILDDNGVNQGWYFNSSVAEQTNAWIGGYLAICREMRVDRFNFFLDEMILRRNAIILDKLHKAGANPFMYVPT</sequence>
<name>A0A8H6HXU1_9AGAR</name>
<dbReference type="InterPro" id="IPR040898">
    <property type="entry name" value="CxC6"/>
</dbReference>
<accession>A0A8H6HXU1</accession>
<protein>
    <recommendedName>
        <fullName evidence="6">CxC6 like cysteine cluster associated with KDZ domain-containing protein</fullName>
    </recommendedName>
</protein>
<evidence type="ECO:0000256" key="1">
    <source>
        <dbReference type="SAM" id="MobiDB-lite"/>
    </source>
</evidence>
<feature type="domain" description="CxC6 like cysteine cluster associated with KDZ" evidence="3">
    <location>
        <begin position="188"/>
        <end position="251"/>
    </location>
</feature>
<dbReference type="Proteomes" id="UP000521943">
    <property type="component" value="Unassembled WGS sequence"/>
</dbReference>
<evidence type="ECO:0000313" key="4">
    <source>
        <dbReference type="EMBL" id="KAF6754901.1"/>
    </source>
</evidence>
<evidence type="ECO:0000259" key="3">
    <source>
        <dbReference type="Pfam" id="PF18721"/>
    </source>
</evidence>
<proteinExistence type="predicted"/>
<evidence type="ECO:0000313" key="5">
    <source>
        <dbReference type="Proteomes" id="UP000521943"/>
    </source>
</evidence>
<evidence type="ECO:0000259" key="2">
    <source>
        <dbReference type="Pfam" id="PF18718"/>
    </source>
</evidence>
<feature type="region of interest" description="Disordered" evidence="1">
    <location>
        <begin position="286"/>
        <end position="317"/>
    </location>
</feature>
<evidence type="ECO:0008006" key="6">
    <source>
        <dbReference type="Google" id="ProtNLM"/>
    </source>
</evidence>
<reference evidence="4 5" key="1">
    <citation type="submission" date="2020-07" db="EMBL/GenBank/DDBJ databases">
        <title>Comparative genomics of pyrophilous fungi reveals a link between fire events and developmental genes.</title>
        <authorList>
            <consortium name="DOE Joint Genome Institute"/>
            <person name="Steindorff A.S."/>
            <person name="Carver A."/>
            <person name="Calhoun S."/>
            <person name="Stillman K."/>
            <person name="Liu H."/>
            <person name="Lipzen A."/>
            <person name="Pangilinan J."/>
            <person name="Labutti K."/>
            <person name="Bruns T.D."/>
            <person name="Grigoriev I.V."/>
        </authorList>
    </citation>
    <scope>NUCLEOTIDE SEQUENCE [LARGE SCALE GENOMIC DNA]</scope>
    <source>
        <strain evidence="4 5">CBS 144469</strain>
    </source>
</reference>
<dbReference type="InterPro" id="IPR041539">
    <property type="entry name" value="CxC5"/>
</dbReference>
<feature type="domain" description="CxC5 like cysteine cluster associated with KDZ" evidence="2">
    <location>
        <begin position="3"/>
        <end position="93"/>
    </location>
</feature>
<dbReference type="AlphaFoldDB" id="A0A8H6HXU1"/>
<dbReference type="Pfam" id="PF18718">
    <property type="entry name" value="CxC5"/>
    <property type="match status" value="1"/>
</dbReference>
<dbReference type="EMBL" id="JACGCI010000032">
    <property type="protein sequence ID" value="KAF6754901.1"/>
    <property type="molecule type" value="Genomic_DNA"/>
</dbReference>
<comment type="caution">
    <text evidence="4">The sequence shown here is derived from an EMBL/GenBank/DDBJ whole genome shotgun (WGS) entry which is preliminary data.</text>
</comment>
<keyword evidence="5" id="KW-1185">Reference proteome</keyword>
<dbReference type="OrthoDB" id="2501483at2759"/>